<keyword evidence="1" id="KW-1133">Transmembrane helix</keyword>
<evidence type="ECO:0000313" key="3">
    <source>
        <dbReference type="Proteomes" id="UP000660885"/>
    </source>
</evidence>
<evidence type="ECO:0000313" key="2">
    <source>
        <dbReference type="EMBL" id="MBL6080927.1"/>
    </source>
</evidence>
<keyword evidence="3" id="KW-1185">Reference proteome</keyword>
<reference evidence="2 3" key="1">
    <citation type="submission" date="2021-01" db="EMBL/GenBank/DDBJ databases">
        <title>Belnapia mucosa sp. nov. and Belnapia arida sp. nov., isolated from the Tabernas Desert (Almeria, Spain).</title>
        <authorList>
            <person name="Molina-Menor E."/>
            <person name="Vidal-Verdu A."/>
            <person name="Calonge A."/>
            <person name="Satari L."/>
            <person name="Pereto J."/>
            <person name="Porcar M."/>
        </authorList>
    </citation>
    <scope>NUCLEOTIDE SEQUENCE [LARGE SCALE GENOMIC DNA]</scope>
    <source>
        <strain evidence="2 3">T18</strain>
    </source>
</reference>
<sequence>MSLHWMHVTASYGLVLGGFLILGLATIFRHAAAKRRLAQLDPRAARRAQDTA</sequence>
<name>A0ABS1U8C1_9PROT</name>
<protein>
    <recommendedName>
        <fullName evidence="4">Heme exporter protein D</fullName>
    </recommendedName>
</protein>
<accession>A0ABS1U8C1</accession>
<evidence type="ECO:0000256" key="1">
    <source>
        <dbReference type="SAM" id="Phobius"/>
    </source>
</evidence>
<keyword evidence="1" id="KW-0472">Membrane</keyword>
<gene>
    <name evidence="2" type="ORF">JMJ56_23215</name>
</gene>
<organism evidence="2 3">
    <name type="scientific">Belnapia arida</name>
    <dbReference type="NCBI Taxonomy" id="2804533"/>
    <lineage>
        <taxon>Bacteria</taxon>
        <taxon>Pseudomonadati</taxon>
        <taxon>Pseudomonadota</taxon>
        <taxon>Alphaproteobacteria</taxon>
        <taxon>Acetobacterales</taxon>
        <taxon>Roseomonadaceae</taxon>
        <taxon>Belnapia</taxon>
    </lineage>
</organism>
<dbReference type="RefSeq" id="WP_202834156.1">
    <property type="nucleotide sequence ID" value="NZ_JAETWB010000019.1"/>
</dbReference>
<proteinExistence type="predicted"/>
<keyword evidence="1" id="KW-0812">Transmembrane</keyword>
<comment type="caution">
    <text evidence="2">The sequence shown here is derived from an EMBL/GenBank/DDBJ whole genome shotgun (WGS) entry which is preliminary data.</text>
</comment>
<feature type="transmembrane region" description="Helical" evidence="1">
    <location>
        <begin position="6"/>
        <end position="28"/>
    </location>
</feature>
<dbReference type="Proteomes" id="UP000660885">
    <property type="component" value="Unassembled WGS sequence"/>
</dbReference>
<evidence type="ECO:0008006" key="4">
    <source>
        <dbReference type="Google" id="ProtNLM"/>
    </source>
</evidence>
<dbReference type="EMBL" id="JAETWB010000019">
    <property type="protein sequence ID" value="MBL6080927.1"/>
    <property type="molecule type" value="Genomic_DNA"/>
</dbReference>